<dbReference type="Gene3D" id="3.30.2160.10">
    <property type="entry name" value="Hect, E3 ligase catalytic domain"/>
    <property type="match status" value="1"/>
</dbReference>
<protein>
    <submittedName>
        <fullName evidence="10">Probable E3 ubiquitin-protein ligase HERC4</fullName>
    </submittedName>
</protein>
<feature type="compositionally biased region" description="Low complexity" evidence="8">
    <location>
        <begin position="648"/>
        <end position="662"/>
    </location>
</feature>
<organism evidence="10">
    <name type="scientific">Cacopsylla melanoneura</name>
    <dbReference type="NCBI Taxonomy" id="428564"/>
    <lineage>
        <taxon>Eukaryota</taxon>
        <taxon>Metazoa</taxon>
        <taxon>Ecdysozoa</taxon>
        <taxon>Arthropoda</taxon>
        <taxon>Hexapoda</taxon>
        <taxon>Insecta</taxon>
        <taxon>Pterygota</taxon>
        <taxon>Neoptera</taxon>
        <taxon>Paraneoptera</taxon>
        <taxon>Hemiptera</taxon>
        <taxon>Sternorrhyncha</taxon>
        <taxon>Psylloidea</taxon>
        <taxon>Psyllidae</taxon>
        <taxon>Psyllinae</taxon>
        <taxon>Cacopsylla</taxon>
    </lineage>
</organism>
<dbReference type="SUPFAM" id="SSF56204">
    <property type="entry name" value="Hect, E3 ligase catalytic domain"/>
    <property type="match status" value="1"/>
</dbReference>
<dbReference type="SMART" id="SM00119">
    <property type="entry name" value="HECTc"/>
    <property type="match status" value="1"/>
</dbReference>
<dbReference type="InterPro" id="IPR035983">
    <property type="entry name" value="Hect_E3_ubiquitin_ligase"/>
</dbReference>
<keyword evidence="3" id="KW-0808">Transferase</keyword>
<evidence type="ECO:0000259" key="9">
    <source>
        <dbReference type="PROSITE" id="PS50237"/>
    </source>
</evidence>
<feature type="repeat" description="RCC1" evidence="7">
    <location>
        <begin position="235"/>
        <end position="286"/>
    </location>
</feature>
<feature type="repeat" description="RCC1" evidence="7">
    <location>
        <begin position="340"/>
        <end position="413"/>
    </location>
</feature>
<dbReference type="PANTHER" id="PTHR45622:SF76">
    <property type="entry name" value="HECT AND RLD DOMAIN CONTAINING E3 UBIQUITIN LIGASE 4, ISOFORM C"/>
    <property type="match status" value="1"/>
</dbReference>
<reference evidence="10" key="1">
    <citation type="submission" date="2021-05" db="EMBL/GenBank/DDBJ databases">
        <authorList>
            <person name="Alioto T."/>
            <person name="Alioto T."/>
            <person name="Gomez Garrido J."/>
        </authorList>
    </citation>
    <scope>NUCLEOTIDE SEQUENCE</scope>
</reference>
<keyword evidence="2" id="KW-0963">Cytoplasm</keyword>
<dbReference type="SUPFAM" id="SSF50985">
    <property type="entry name" value="RCC1/BLIP-II"/>
    <property type="match status" value="1"/>
</dbReference>
<dbReference type="Gene3D" id="3.30.2410.10">
    <property type="entry name" value="Hect, E3 ligase catalytic domain"/>
    <property type="match status" value="1"/>
</dbReference>
<dbReference type="InterPro" id="IPR000408">
    <property type="entry name" value="Reg_chr_condens"/>
</dbReference>
<dbReference type="PROSITE" id="PS50012">
    <property type="entry name" value="RCC1_3"/>
    <property type="match status" value="7"/>
</dbReference>
<evidence type="ECO:0000256" key="4">
    <source>
        <dbReference type="ARBA" id="ARBA00022737"/>
    </source>
</evidence>
<evidence type="ECO:0000256" key="8">
    <source>
        <dbReference type="SAM" id="MobiDB-lite"/>
    </source>
</evidence>
<dbReference type="AlphaFoldDB" id="A0A8D8VCM3"/>
<dbReference type="GO" id="GO:0009966">
    <property type="term" value="P:regulation of signal transduction"/>
    <property type="evidence" value="ECO:0007669"/>
    <property type="project" value="UniProtKB-ARBA"/>
</dbReference>
<keyword evidence="5 6" id="KW-0833">Ubl conjugation pathway</keyword>
<feature type="repeat" description="RCC1" evidence="7">
    <location>
        <begin position="128"/>
        <end position="181"/>
    </location>
</feature>
<keyword evidence="4" id="KW-0677">Repeat</keyword>
<dbReference type="Gene3D" id="2.130.10.30">
    <property type="entry name" value="Regulator of chromosome condensation 1/beta-lactamase-inhibitor protein II"/>
    <property type="match status" value="2"/>
</dbReference>
<dbReference type="GO" id="GO:0005737">
    <property type="term" value="C:cytoplasm"/>
    <property type="evidence" value="ECO:0007669"/>
    <property type="project" value="UniProtKB-SubCell"/>
</dbReference>
<evidence type="ECO:0000256" key="3">
    <source>
        <dbReference type="ARBA" id="ARBA00022679"/>
    </source>
</evidence>
<dbReference type="InterPro" id="IPR009091">
    <property type="entry name" value="RCC1/BLIP-II"/>
</dbReference>
<dbReference type="Gene3D" id="3.90.1750.10">
    <property type="entry name" value="Hect, E3 ligase catalytic domains"/>
    <property type="match status" value="1"/>
</dbReference>
<evidence type="ECO:0000256" key="2">
    <source>
        <dbReference type="ARBA" id="ARBA00022490"/>
    </source>
</evidence>
<evidence type="ECO:0000256" key="6">
    <source>
        <dbReference type="PROSITE-ProRule" id="PRU00104"/>
    </source>
</evidence>
<dbReference type="PROSITE" id="PS00626">
    <property type="entry name" value="RCC1_2"/>
    <property type="match status" value="2"/>
</dbReference>
<dbReference type="InterPro" id="IPR000569">
    <property type="entry name" value="HECT_dom"/>
</dbReference>
<dbReference type="InterPro" id="IPR058923">
    <property type="entry name" value="RCC1-like_dom"/>
</dbReference>
<feature type="domain" description="HECT" evidence="9">
    <location>
        <begin position="785"/>
        <end position="1111"/>
    </location>
</feature>
<feature type="region of interest" description="Disordered" evidence="8">
    <location>
        <begin position="648"/>
        <end position="675"/>
    </location>
</feature>
<evidence type="ECO:0000256" key="5">
    <source>
        <dbReference type="ARBA" id="ARBA00022786"/>
    </source>
</evidence>
<dbReference type="InterPro" id="IPR051709">
    <property type="entry name" value="Ub-ligase/GTPase-reg"/>
</dbReference>
<dbReference type="FunFam" id="3.30.2160.10:FF:000004">
    <property type="entry name" value="probable E3 ubiquitin-protein ligase HERC4 isoform X1"/>
    <property type="match status" value="1"/>
</dbReference>
<dbReference type="Pfam" id="PF25390">
    <property type="entry name" value="WD40_RLD"/>
    <property type="match status" value="1"/>
</dbReference>
<dbReference type="GO" id="GO:0004842">
    <property type="term" value="F:ubiquitin-protein transferase activity"/>
    <property type="evidence" value="ECO:0007669"/>
    <property type="project" value="InterPro"/>
</dbReference>
<accession>A0A8D8VCM3</accession>
<dbReference type="PROSITE" id="PS50237">
    <property type="entry name" value="HECT"/>
    <property type="match status" value="1"/>
</dbReference>
<name>A0A8D8VCM3_9HEMI</name>
<dbReference type="PRINTS" id="PR00633">
    <property type="entry name" value="RCCNDNSATION"/>
</dbReference>
<dbReference type="PANTHER" id="PTHR45622">
    <property type="entry name" value="UBIQUITIN-PROTEIN LIGASE E3A-RELATED"/>
    <property type="match status" value="1"/>
</dbReference>
<evidence type="ECO:0000313" key="10">
    <source>
        <dbReference type="EMBL" id="CAG6723115.1"/>
    </source>
</evidence>
<feature type="repeat" description="RCC1" evidence="7">
    <location>
        <begin position="182"/>
        <end position="234"/>
    </location>
</feature>
<feature type="repeat" description="RCC1" evidence="7">
    <location>
        <begin position="78"/>
        <end position="127"/>
    </location>
</feature>
<evidence type="ECO:0000256" key="7">
    <source>
        <dbReference type="PROSITE-ProRule" id="PRU00235"/>
    </source>
</evidence>
<evidence type="ECO:0000256" key="1">
    <source>
        <dbReference type="ARBA" id="ARBA00004496"/>
    </source>
</evidence>
<dbReference type="CDD" id="cd00078">
    <property type="entry name" value="HECTc"/>
    <property type="match status" value="1"/>
</dbReference>
<dbReference type="Pfam" id="PF00632">
    <property type="entry name" value="HECT"/>
    <property type="match status" value="1"/>
</dbReference>
<dbReference type="EMBL" id="HBUF01365052">
    <property type="protein sequence ID" value="CAG6723115.1"/>
    <property type="molecule type" value="Transcribed_RNA"/>
</dbReference>
<feature type="repeat" description="RCC1" evidence="7">
    <location>
        <begin position="22"/>
        <end position="77"/>
    </location>
</feature>
<proteinExistence type="predicted"/>
<feature type="active site" description="Glycyl thioester intermediate" evidence="6">
    <location>
        <position position="1079"/>
    </location>
</feature>
<sequence length="1111" mass="124927">MEVNDKSNDSDPPSIPASNIEQSMYCWGQADNGVLGLGNAYDNQSVIITPVASNFPHSPVVKYVSCGRFHTLLITEAGQVYSCGNNEYGQLGHDKDNKLLNQVTGLSQYVISHVTSGQWHSLALNDCGELFTWGADTHGQLGLETLDNKPVPSPRRVKGLASITVVQACAGYSHCLVLTNTGELYSWGNNEYGQIGTNSSSPAVTKPTRVESLVSLPIASIFCGANHSFVLSKSGAVYGWGKNTCGQLGLNDEQNKFVPNHLKSLRSIKVKYISCGEDYSVFLTQEGGVFTCGDGSFGQLGHGTLTNELLPRKVLELMGSTVTQIACGRRHTLTFIPSVGRLYAFGIGSAVQLESPKSLHKTPTLIAGPWIASPVQSTAAKTENGTEVTQSKPGLVVKKIFSGGDHSIVTVTKSTDAIMSDDFRLPNPSSEIMFVDYDKLKQCEREVEQLKPDETLNQDLLLYLETVFLSPGCMNGSFLQVEYDEHYNCNTKNPGVNMKLAQDCFDTIARIERESVRSLILFSHAHLVKALWVTPPDTEALRMFLTLPLYHEFMNPRQHEILQIPFAGALLNLKTEATKILGNWYLLMSNDYFERLILIYKQCLLYLLAQPNVVDSTNGDITWNRKLSICLQVLAKLNTLNNQVISSNTTSSPSSQYSPAHSLVPHTGNKVQPNEGRKVPYTAFYIPDLHTCCDIRADYFRWIAGRPNGTVRDFLCNYPFIFDAKAKTTLLEMDQRIQMDRAMNSGNMFHFLQTFNPLTLYQYLDIEVSRDNLVEDTIRELAQYTPNDFKKPLRVKFTGEEAEDAGGVRREFLMLLLKEILDPKYGMFKEYEETRSIWFSEESFEDQNMYYLIGTLCGLAIYNFTIINVPFPLALYKKILDEPILLQDLKDLSPTIARSLQDILDYREPDLEDVFSVTFSISRDLYGATKVVPLKENGANIPVTLTNKQEFVDLYLDFVMNRSVDKQFAAYKAGFLRVCGSTVLKLFHAQELMAVVIGNENYDWEELERQAEYKNGYTVTDATIRLFWSVFHELTQEEKKKFLLYLTGSDRVPIKGMSDIKIYIQPVPDDRRLPVAHTCVNLLDLPRYGTKERLRYKLLQAIQQTQVFSLV</sequence>
<feature type="repeat" description="RCC1" evidence="7">
    <location>
        <begin position="287"/>
        <end position="338"/>
    </location>
</feature>
<comment type="subcellular location">
    <subcellularLocation>
        <location evidence="1">Cytoplasm</location>
    </subcellularLocation>
</comment>
<dbReference type="FunFam" id="3.30.2410.10:FF:000003">
    <property type="entry name" value="probable E3 ubiquitin-protein ligase HERC4 isoform X1"/>
    <property type="match status" value="1"/>
</dbReference>